<accession>A0A2Y9BN93</accession>
<reference evidence="2 3" key="1">
    <citation type="submission" date="2018-05" db="EMBL/GenBank/DDBJ databases">
        <title>The Hungate 1000. A catalogue of reference genomes from the rumen microbiome.</title>
        <authorList>
            <person name="Kelly W."/>
        </authorList>
    </citation>
    <scope>NUCLEOTIDE SEQUENCE [LARGE SCALE GENOMIC DNA]</scope>
    <source>
        <strain evidence="2 3">NLAE-zl-C242</strain>
    </source>
</reference>
<feature type="transmembrane region" description="Helical" evidence="1">
    <location>
        <begin position="431"/>
        <end position="450"/>
    </location>
</feature>
<dbReference type="EMBL" id="QGDL01000021">
    <property type="protein sequence ID" value="PWJ20729.1"/>
    <property type="molecule type" value="Genomic_DNA"/>
</dbReference>
<dbReference type="AlphaFoldDB" id="A0A2Y9BN93"/>
<gene>
    <name evidence="2" type="ORF">A8806_12145</name>
</gene>
<evidence type="ECO:0000313" key="2">
    <source>
        <dbReference type="EMBL" id="PWJ20729.1"/>
    </source>
</evidence>
<feature type="transmembrane region" description="Helical" evidence="1">
    <location>
        <begin position="72"/>
        <end position="91"/>
    </location>
</feature>
<evidence type="ECO:0000313" key="3">
    <source>
        <dbReference type="Proteomes" id="UP000245845"/>
    </source>
</evidence>
<feature type="transmembrane region" description="Helical" evidence="1">
    <location>
        <begin position="456"/>
        <end position="475"/>
    </location>
</feature>
<feature type="transmembrane region" description="Helical" evidence="1">
    <location>
        <begin position="230"/>
        <end position="248"/>
    </location>
</feature>
<feature type="transmembrane region" description="Helical" evidence="1">
    <location>
        <begin position="399"/>
        <end position="419"/>
    </location>
</feature>
<feature type="transmembrane region" description="Helical" evidence="1">
    <location>
        <begin position="150"/>
        <end position="169"/>
    </location>
</feature>
<dbReference type="Proteomes" id="UP000245845">
    <property type="component" value="Unassembled WGS sequence"/>
</dbReference>
<feature type="transmembrane region" description="Helical" evidence="1">
    <location>
        <begin position="15"/>
        <end position="37"/>
    </location>
</feature>
<feature type="transmembrane region" description="Helical" evidence="1">
    <location>
        <begin position="205"/>
        <end position="223"/>
    </location>
</feature>
<keyword evidence="1" id="KW-0472">Membrane</keyword>
<keyword evidence="1" id="KW-1133">Transmembrane helix</keyword>
<dbReference type="RefSeq" id="WP_109733748.1">
    <property type="nucleotide sequence ID" value="NZ_BAAACK010000008.1"/>
</dbReference>
<feature type="transmembrane region" description="Helical" evidence="1">
    <location>
        <begin position="111"/>
        <end position="129"/>
    </location>
</feature>
<feature type="transmembrane region" description="Helical" evidence="1">
    <location>
        <begin position="280"/>
        <end position="299"/>
    </location>
</feature>
<evidence type="ECO:0008006" key="4">
    <source>
        <dbReference type="Google" id="ProtNLM"/>
    </source>
</evidence>
<feature type="transmembrane region" description="Helical" evidence="1">
    <location>
        <begin position="43"/>
        <end position="60"/>
    </location>
</feature>
<organism evidence="2 3">
    <name type="scientific">Faecalicatena orotica</name>
    <dbReference type="NCBI Taxonomy" id="1544"/>
    <lineage>
        <taxon>Bacteria</taxon>
        <taxon>Bacillati</taxon>
        <taxon>Bacillota</taxon>
        <taxon>Clostridia</taxon>
        <taxon>Lachnospirales</taxon>
        <taxon>Lachnospiraceae</taxon>
        <taxon>Faecalicatena</taxon>
    </lineage>
</organism>
<comment type="caution">
    <text evidence="2">The sequence shown here is derived from an EMBL/GenBank/DDBJ whole genome shotgun (WGS) entry which is preliminary data.</text>
</comment>
<evidence type="ECO:0000256" key="1">
    <source>
        <dbReference type="SAM" id="Phobius"/>
    </source>
</evidence>
<sequence length="487" mass="55581">MEVKEFIMMERRRKLALNLWNALILVGIITTIIVIFFNRSVIIVSNLAILPASYVVNLLISRRIFSRQPGLALAIIEIILFCRCIMIPMLYAFDQSYTGVIVYRADLTNAVWLISYEIISVGLAMFVWSKIKHKDPYVVSEIKEVNSLKYTTIFTILFFSFIIVVNAKLRGNLLNFSLLTREELGLAAGTSKSEYLSDIPGVFRVFYKIGLVTIMTTLVRLISNRKINKILKATLLILVCIGFISSMWTSGFSVSRWGMLIAAIISVYLLIYSFPEKKKLIISAGVVGIIVLILIGSLLKVFSFGHTEYTLVDSTMKYFNNEYFDEYFNGIAPVANGMKVAEVYPRPPSGIFVDTFYNFPYAMKIMGLSGETPANDLFRSFTGHYDLIMPTVTEGMMQFSILFAPTYSVILVLVALWCDRKLQVTNSLYKKIYYVVLVFWTSLFMAVNTNIIESNIWYAVIGIWLVNIEEKIRVLRLTKFSCRRHIL</sequence>
<protein>
    <recommendedName>
        <fullName evidence="4">Oligosaccharide repeat unit polymerase</fullName>
    </recommendedName>
</protein>
<keyword evidence="1" id="KW-0812">Transmembrane</keyword>
<keyword evidence="3" id="KW-1185">Reference proteome</keyword>
<feature type="transmembrane region" description="Helical" evidence="1">
    <location>
        <begin position="254"/>
        <end position="273"/>
    </location>
</feature>
<proteinExistence type="predicted"/>
<name>A0A2Y9BN93_9FIRM</name>